<evidence type="ECO:0000256" key="2">
    <source>
        <dbReference type="SAM" id="SignalP"/>
    </source>
</evidence>
<protein>
    <recommendedName>
        <fullName evidence="5">Secreted protein</fullName>
    </recommendedName>
</protein>
<feature type="signal peptide" evidence="2">
    <location>
        <begin position="1"/>
        <end position="19"/>
    </location>
</feature>
<keyword evidence="2" id="KW-0732">Signal</keyword>
<evidence type="ECO:0008006" key="5">
    <source>
        <dbReference type="Google" id="ProtNLM"/>
    </source>
</evidence>
<gene>
    <name evidence="3" type="ORF">CA85_23000</name>
</gene>
<dbReference type="AlphaFoldDB" id="A0A5C5XY10"/>
<dbReference type="PROSITE" id="PS51257">
    <property type="entry name" value="PROKAR_LIPOPROTEIN"/>
    <property type="match status" value="1"/>
</dbReference>
<evidence type="ECO:0000313" key="3">
    <source>
        <dbReference type="EMBL" id="TWT67449.1"/>
    </source>
</evidence>
<dbReference type="Proteomes" id="UP000318053">
    <property type="component" value="Unassembled WGS sequence"/>
</dbReference>
<keyword evidence="4" id="KW-1185">Reference proteome</keyword>
<reference evidence="3 4" key="1">
    <citation type="submission" date="2019-02" db="EMBL/GenBank/DDBJ databases">
        <title>Deep-cultivation of Planctomycetes and their phenomic and genomic characterization uncovers novel biology.</title>
        <authorList>
            <person name="Wiegand S."/>
            <person name="Jogler M."/>
            <person name="Boedeker C."/>
            <person name="Pinto D."/>
            <person name="Vollmers J."/>
            <person name="Rivas-Marin E."/>
            <person name="Kohn T."/>
            <person name="Peeters S.H."/>
            <person name="Heuer A."/>
            <person name="Rast P."/>
            <person name="Oberbeckmann S."/>
            <person name="Bunk B."/>
            <person name="Jeske O."/>
            <person name="Meyerdierks A."/>
            <person name="Storesund J.E."/>
            <person name="Kallscheuer N."/>
            <person name="Luecker S."/>
            <person name="Lage O.M."/>
            <person name="Pohl T."/>
            <person name="Merkel B.J."/>
            <person name="Hornburger P."/>
            <person name="Mueller R.-W."/>
            <person name="Bruemmer F."/>
            <person name="Labrenz M."/>
            <person name="Spormann A.M."/>
            <person name="Op Den Camp H."/>
            <person name="Overmann J."/>
            <person name="Amann R."/>
            <person name="Jetten M.S.M."/>
            <person name="Mascher T."/>
            <person name="Medema M.H."/>
            <person name="Devos D.P."/>
            <person name="Kaster A.-K."/>
            <person name="Ovreas L."/>
            <person name="Rohde M."/>
            <person name="Galperin M.Y."/>
            <person name="Jogler C."/>
        </authorList>
    </citation>
    <scope>NUCLEOTIDE SEQUENCE [LARGE SCALE GENOMIC DNA]</scope>
    <source>
        <strain evidence="3 4">CA85</strain>
    </source>
</reference>
<feature type="chain" id="PRO_5023000960" description="Secreted protein" evidence="2">
    <location>
        <begin position="20"/>
        <end position="56"/>
    </location>
</feature>
<evidence type="ECO:0000313" key="4">
    <source>
        <dbReference type="Proteomes" id="UP000318053"/>
    </source>
</evidence>
<accession>A0A5C5XY10</accession>
<comment type="caution">
    <text evidence="3">The sequence shown here is derived from an EMBL/GenBank/DDBJ whole genome shotgun (WGS) entry which is preliminary data.</text>
</comment>
<feature type="region of interest" description="Disordered" evidence="1">
    <location>
        <begin position="29"/>
        <end position="56"/>
    </location>
</feature>
<name>A0A5C5XY10_9BACT</name>
<sequence precursor="true">MRPLYLQVLCSLLTCGFIAGCGNTTETTSLGAMDPSEEMGMEEENIKPVRVPASEV</sequence>
<dbReference type="EMBL" id="SJPK01000004">
    <property type="protein sequence ID" value="TWT67449.1"/>
    <property type="molecule type" value="Genomic_DNA"/>
</dbReference>
<evidence type="ECO:0000256" key="1">
    <source>
        <dbReference type="SAM" id="MobiDB-lite"/>
    </source>
</evidence>
<organism evidence="3 4">
    <name type="scientific">Allorhodopirellula solitaria</name>
    <dbReference type="NCBI Taxonomy" id="2527987"/>
    <lineage>
        <taxon>Bacteria</taxon>
        <taxon>Pseudomonadati</taxon>
        <taxon>Planctomycetota</taxon>
        <taxon>Planctomycetia</taxon>
        <taxon>Pirellulales</taxon>
        <taxon>Pirellulaceae</taxon>
        <taxon>Allorhodopirellula</taxon>
    </lineage>
</organism>
<proteinExistence type="predicted"/>